<protein>
    <submittedName>
        <fullName evidence="2">Uncharacterized protein</fullName>
    </submittedName>
</protein>
<dbReference type="Proteomes" id="UP000299102">
    <property type="component" value="Unassembled WGS sequence"/>
</dbReference>
<dbReference type="EMBL" id="BGZK01000006">
    <property type="protein sequence ID" value="GBP00595.1"/>
    <property type="molecule type" value="Genomic_DNA"/>
</dbReference>
<comment type="caution">
    <text evidence="2">The sequence shown here is derived from an EMBL/GenBank/DDBJ whole genome shotgun (WGS) entry which is preliminary data.</text>
</comment>
<proteinExistence type="predicted"/>
<evidence type="ECO:0000256" key="1">
    <source>
        <dbReference type="SAM" id="MobiDB-lite"/>
    </source>
</evidence>
<feature type="compositionally biased region" description="Acidic residues" evidence="1">
    <location>
        <begin position="122"/>
        <end position="136"/>
    </location>
</feature>
<accession>A0A4C1SET3</accession>
<evidence type="ECO:0000313" key="3">
    <source>
        <dbReference type="Proteomes" id="UP000299102"/>
    </source>
</evidence>
<gene>
    <name evidence="2" type="ORF">EVAR_76886_1</name>
</gene>
<keyword evidence="3" id="KW-1185">Reference proteome</keyword>
<evidence type="ECO:0000313" key="2">
    <source>
        <dbReference type="EMBL" id="GBP00595.1"/>
    </source>
</evidence>
<sequence length="170" mass="19406">MVCDVYCFLKKGAKSDKEALERTSEATITSVRTVRRIVDEIKKFGLLAVFRTTGKKRSGKKKVTDIDSFDHLVKELVNEKVAAMSASKWAKLCKKVKEIENEYIKSDHVADMVTDQFVISADDESDSDDDDDDNETTEPTHRLRLVSTQWKAYLSSLMIRMISSRRTLSF</sequence>
<dbReference type="AlphaFoldDB" id="A0A4C1SET3"/>
<reference evidence="2 3" key="1">
    <citation type="journal article" date="2019" name="Commun. Biol.">
        <title>The bagworm genome reveals a unique fibroin gene that provides high tensile strength.</title>
        <authorList>
            <person name="Kono N."/>
            <person name="Nakamura H."/>
            <person name="Ohtoshi R."/>
            <person name="Tomita M."/>
            <person name="Numata K."/>
            <person name="Arakawa K."/>
        </authorList>
    </citation>
    <scope>NUCLEOTIDE SEQUENCE [LARGE SCALE GENOMIC DNA]</scope>
</reference>
<dbReference type="OrthoDB" id="2266637at2759"/>
<organism evidence="2 3">
    <name type="scientific">Eumeta variegata</name>
    <name type="common">Bagworm moth</name>
    <name type="synonym">Eumeta japonica</name>
    <dbReference type="NCBI Taxonomy" id="151549"/>
    <lineage>
        <taxon>Eukaryota</taxon>
        <taxon>Metazoa</taxon>
        <taxon>Ecdysozoa</taxon>
        <taxon>Arthropoda</taxon>
        <taxon>Hexapoda</taxon>
        <taxon>Insecta</taxon>
        <taxon>Pterygota</taxon>
        <taxon>Neoptera</taxon>
        <taxon>Endopterygota</taxon>
        <taxon>Lepidoptera</taxon>
        <taxon>Glossata</taxon>
        <taxon>Ditrysia</taxon>
        <taxon>Tineoidea</taxon>
        <taxon>Psychidae</taxon>
        <taxon>Oiketicinae</taxon>
        <taxon>Eumeta</taxon>
    </lineage>
</organism>
<feature type="region of interest" description="Disordered" evidence="1">
    <location>
        <begin position="122"/>
        <end position="141"/>
    </location>
</feature>
<name>A0A4C1SET3_EUMVA</name>